<organism evidence="2 3">
    <name type="scientific">Caloramator proteoclasticus DSM 10124</name>
    <dbReference type="NCBI Taxonomy" id="1121262"/>
    <lineage>
        <taxon>Bacteria</taxon>
        <taxon>Bacillati</taxon>
        <taxon>Bacillota</taxon>
        <taxon>Clostridia</taxon>
        <taxon>Eubacteriales</taxon>
        <taxon>Clostridiaceae</taxon>
        <taxon>Caloramator</taxon>
    </lineage>
</organism>
<proteinExistence type="predicted"/>
<dbReference type="EMBL" id="FQVG01000040">
    <property type="protein sequence ID" value="SHF18484.1"/>
    <property type="molecule type" value="Genomic_DNA"/>
</dbReference>
<gene>
    <name evidence="2" type="ORF">SAMN02746091_01948</name>
</gene>
<dbReference type="RefSeq" id="WP_073249351.1">
    <property type="nucleotide sequence ID" value="NZ_FQVG01000040.1"/>
</dbReference>
<keyword evidence="1" id="KW-0732">Signal</keyword>
<name>A0A1M4ZKE8_9CLOT</name>
<accession>A0A1M4ZKE8</accession>
<dbReference type="Proteomes" id="UP000184423">
    <property type="component" value="Unassembled WGS sequence"/>
</dbReference>
<dbReference type="AlphaFoldDB" id="A0A1M4ZKE8"/>
<evidence type="ECO:0000313" key="2">
    <source>
        <dbReference type="EMBL" id="SHF18484.1"/>
    </source>
</evidence>
<evidence type="ECO:0000256" key="1">
    <source>
        <dbReference type="SAM" id="SignalP"/>
    </source>
</evidence>
<evidence type="ECO:0008006" key="4">
    <source>
        <dbReference type="Google" id="ProtNLM"/>
    </source>
</evidence>
<keyword evidence="3" id="KW-1185">Reference proteome</keyword>
<feature type="signal peptide" evidence="1">
    <location>
        <begin position="1"/>
        <end position="22"/>
    </location>
</feature>
<sequence>MKRNIFVFIAFFLILANLTGCSNFSSSQKVRAPKNKTIPIKGAYKVEYADDYKDDGLVGRSFVFKEDEFWDGVDRFIGINYKIKIVDMSEYLLNGYKIKNIDKGKEVQVVSVISNGNFLYDFIKINEELIMLVYNKKVYRLKKTNDEYDMSSWRRNINIFSFKKNSSNKDAAIFIGLRSKNEGKYSYKTYYIGVSNGEIKEMYLADNIFLPRKNGFWKIDIEDSQIKVNNISKGQEKVVNRKEAAFSLKSTSKFNSYIDFVGNDYIAIEEGDGIIGRLKIVPVDNPMQQTGISITDLLGESFRKRFDEQRDSILKELKGEEVNKDLKYENIGVLRRNGFYSLKGRINYKSGDFFSYLDFDTGFFPPSNMVMYDTLCIPMKDIKDKIPQAIDAYTSPNKDIAVIVLPKSIEFYRIKNQKLSEKIGEIKIAKEDKIIMLEWAVGNYSEVWRDNFIKNNSVEVININKN</sequence>
<feature type="chain" id="PRO_5038578600" description="Lipoprotein" evidence="1">
    <location>
        <begin position="23"/>
        <end position="466"/>
    </location>
</feature>
<protein>
    <recommendedName>
        <fullName evidence="4">Lipoprotein</fullName>
    </recommendedName>
</protein>
<evidence type="ECO:0000313" key="3">
    <source>
        <dbReference type="Proteomes" id="UP000184423"/>
    </source>
</evidence>
<reference evidence="3" key="1">
    <citation type="submission" date="2016-11" db="EMBL/GenBank/DDBJ databases">
        <authorList>
            <person name="Varghese N."/>
            <person name="Submissions S."/>
        </authorList>
    </citation>
    <scope>NUCLEOTIDE SEQUENCE [LARGE SCALE GENOMIC DNA]</scope>
    <source>
        <strain evidence="3">DSM 10124</strain>
    </source>
</reference>